<dbReference type="EMBL" id="JABBWK010000001">
    <property type="protein sequence ID" value="KAG1908761.1"/>
    <property type="molecule type" value="Genomic_DNA"/>
</dbReference>
<accession>A0AAD4EMF9</accession>
<reference evidence="1" key="1">
    <citation type="journal article" date="2020" name="New Phytol.">
        <title>Comparative genomics reveals dynamic genome evolution in host specialist ectomycorrhizal fungi.</title>
        <authorList>
            <person name="Lofgren L.A."/>
            <person name="Nguyen N.H."/>
            <person name="Vilgalys R."/>
            <person name="Ruytinx J."/>
            <person name="Liao H.L."/>
            <person name="Branco S."/>
            <person name="Kuo A."/>
            <person name="LaButti K."/>
            <person name="Lipzen A."/>
            <person name="Andreopoulos W."/>
            <person name="Pangilinan J."/>
            <person name="Riley R."/>
            <person name="Hundley H."/>
            <person name="Na H."/>
            <person name="Barry K."/>
            <person name="Grigoriev I.V."/>
            <person name="Stajich J.E."/>
            <person name="Kennedy P.G."/>
        </authorList>
    </citation>
    <scope>NUCLEOTIDE SEQUENCE</scope>
    <source>
        <strain evidence="1">FC203</strain>
    </source>
</reference>
<keyword evidence="2" id="KW-1185">Reference proteome</keyword>
<sequence length="198" mass="22600">MLTSIILLGSTSSILDMETWCADWDEFLKKFGACQTEALERHITLPLTAAVGAKGDECITTYPCVQDAITIAWKEAAEYEKKMEEECWIAEDEEEHMRKAEEEALTHKAAEAEELARTTAEAEEVAWKTAEVEELTCKTVKAIFICWLFYHFIHNLVQCFFVKASDAGYGNFAFASWEVWKYTEHCISKLGYRTIQLA</sequence>
<dbReference type="GeneID" id="64660205"/>
<protein>
    <submittedName>
        <fullName evidence="1">Uncharacterized protein</fullName>
    </submittedName>
</protein>
<evidence type="ECO:0000313" key="2">
    <source>
        <dbReference type="Proteomes" id="UP001195769"/>
    </source>
</evidence>
<dbReference type="RefSeq" id="XP_041234336.1">
    <property type="nucleotide sequence ID" value="XM_041365907.1"/>
</dbReference>
<comment type="caution">
    <text evidence="1">The sequence shown here is derived from an EMBL/GenBank/DDBJ whole genome shotgun (WGS) entry which is preliminary data.</text>
</comment>
<gene>
    <name evidence="1" type="ORF">F5891DRAFT_1180305</name>
</gene>
<dbReference type="AlphaFoldDB" id="A0AAD4EMF9"/>
<proteinExistence type="predicted"/>
<organism evidence="1 2">
    <name type="scientific">Suillus fuscotomentosus</name>
    <dbReference type="NCBI Taxonomy" id="1912939"/>
    <lineage>
        <taxon>Eukaryota</taxon>
        <taxon>Fungi</taxon>
        <taxon>Dikarya</taxon>
        <taxon>Basidiomycota</taxon>
        <taxon>Agaricomycotina</taxon>
        <taxon>Agaricomycetes</taxon>
        <taxon>Agaricomycetidae</taxon>
        <taxon>Boletales</taxon>
        <taxon>Suillineae</taxon>
        <taxon>Suillaceae</taxon>
        <taxon>Suillus</taxon>
    </lineage>
</organism>
<name>A0AAD4EMF9_9AGAM</name>
<evidence type="ECO:0000313" key="1">
    <source>
        <dbReference type="EMBL" id="KAG1908761.1"/>
    </source>
</evidence>
<dbReference type="Proteomes" id="UP001195769">
    <property type="component" value="Unassembled WGS sequence"/>
</dbReference>